<evidence type="ECO:0000313" key="1">
    <source>
        <dbReference type="EMBL" id="EQK39778.1"/>
    </source>
</evidence>
<dbReference type="GO" id="GO:0006310">
    <property type="term" value="P:DNA recombination"/>
    <property type="evidence" value="ECO:0007669"/>
    <property type="project" value="InterPro"/>
</dbReference>
<dbReference type="Gene3D" id="3.30.1330.70">
    <property type="entry name" value="Holliday junction resolvase RusA"/>
    <property type="match status" value="1"/>
</dbReference>
<dbReference type="Proteomes" id="UP000015688">
    <property type="component" value="Unassembled WGS sequence"/>
</dbReference>
<accession>T4VE57</accession>
<name>T4VE57_PARBF</name>
<organism evidence="1 2">
    <name type="scientific">Paraclostridium bifermentans ATCC 638 = DSM 14991</name>
    <dbReference type="NCBI Taxonomy" id="1233171"/>
    <lineage>
        <taxon>Bacteria</taxon>
        <taxon>Bacillati</taxon>
        <taxon>Bacillota</taxon>
        <taxon>Clostridia</taxon>
        <taxon>Peptostreptococcales</taxon>
        <taxon>Peptostreptococcaceae</taxon>
        <taxon>Paraclostridium</taxon>
    </lineage>
</organism>
<dbReference type="AlphaFoldDB" id="T4VE57"/>
<dbReference type="GO" id="GO:0006281">
    <property type="term" value="P:DNA repair"/>
    <property type="evidence" value="ECO:0007669"/>
    <property type="project" value="InterPro"/>
</dbReference>
<dbReference type="InterPro" id="IPR036614">
    <property type="entry name" value="RusA-like_sf"/>
</dbReference>
<reference evidence="1 2" key="1">
    <citation type="submission" date="2013-06" db="EMBL/GenBank/DDBJ databases">
        <authorList>
            <person name="Walk S."/>
            <person name="Aronoff D."/>
            <person name="Young V.Y."/>
            <person name="Marsh J."/>
            <person name="Harrison L."/>
            <person name="Daugherty S.C."/>
            <person name="Shefchek K.A."/>
            <person name="Hine E.E."/>
            <person name="Tallon L.J."/>
            <person name="Sadzewicz L.K."/>
            <person name="Rasko D.A."/>
        </authorList>
    </citation>
    <scope>NUCLEOTIDE SEQUENCE [LARGE SCALE GENOMIC DNA]</scope>
    <source>
        <strain evidence="1 2">ATCC 638</strain>
    </source>
</reference>
<dbReference type="PATRIC" id="fig|1233171.3.peg.3478"/>
<dbReference type="SUPFAM" id="SSF103084">
    <property type="entry name" value="Holliday junction resolvase RusA"/>
    <property type="match status" value="1"/>
</dbReference>
<dbReference type="GO" id="GO:0000287">
    <property type="term" value="F:magnesium ion binding"/>
    <property type="evidence" value="ECO:0007669"/>
    <property type="project" value="InterPro"/>
</dbReference>
<protein>
    <submittedName>
        <fullName evidence="1">Endodeoxyribonuclease RusA family protein</fullName>
    </submittedName>
</protein>
<comment type="caution">
    <text evidence="1">The sequence shown here is derived from an EMBL/GenBank/DDBJ whole genome shotgun (WGS) entry which is preliminary data.</text>
</comment>
<dbReference type="InterPro" id="IPR008822">
    <property type="entry name" value="Endonuclease_RusA-like"/>
</dbReference>
<evidence type="ECO:0000313" key="2">
    <source>
        <dbReference type="Proteomes" id="UP000015688"/>
    </source>
</evidence>
<sequence length="129" mass="14985">MIRINTIPVPKARPRMNTLTGRTYTPSKTKNFEEYIAFEYKKQGGKYFDDKPIKLKLGFGFKVPKSYTKKDKQKALEGQIIPSKCDIDNLVKCVQDGLNTVAYKDDRYIYAIEATKKFDNEDYIEIEIV</sequence>
<dbReference type="RefSeq" id="WP_021434534.1">
    <property type="nucleotide sequence ID" value="NZ_AVNC01000023.1"/>
</dbReference>
<dbReference type="EMBL" id="AVNC01000023">
    <property type="protein sequence ID" value="EQK39778.1"/>
    <property type="molecule type" value="Genomic_DNA"/>
</dbReference>
<gene>
    <name evidence="1" type="ORF">C672_3611</name>
</gene>
<proteinExistence type="predicted"/>
<dbReference type="Pfam" id="PF05866">
    <property type="entry name" value="RusA"/>
    <property type="match status" value="1"/>
</dbReference>